<dbReference type="FunCoup" id="A0A0N1ICQ7">
    <property type="interactions" value="209"/>
</dbReference>
<name>A0A0N1ICQ7_PAPMA</name>
<evidence type="ECO:0000313" key="8">
    <source>
        <dbReference type="EMBL" id="KPJ20092.1"/>
    </source>
</evidence>
<evidence type="ECO:0000256" key="1">
    <source>
        <dbReference type="ARBA" id="ARBA00000221"/>
    </source>
</evidence>
<dbReference type="InterPro" id="IPR029058">
    <property type="entry name" value="AB_hydrolase_fold"/>
</dbReference>
<dbReference type="Pfam" id="PF06441">
    <property type="entry name" value="EHN"/>
    <property type="match status" value="1"/>
</dbReference>
<dbReference type="Gene3D" id="3.40.50.1820">
    <property type="entry name" value="alpha/beta hydrolase"/>
    <property type="match status" value="1"/>
</dbReference>
<dbReference type="GO" id="GO:0097176">
    <property type="term" value="P:epoxide metabolic process"/>
    <property type="evidence" value="ECO:0007669"/>
    <property type="project" value="TreeGrafter"/>
</dbReference>
<dbReference type="PIRSF" id="PIRSF001112">
    <property type="entry name" value="Epoxide_hydrolase"/>
    <property type="match status" value="1"/>
</dbReference>
<dbReference type="STRING" id="76193.A0A0N1ICQ7"/>
<keyword evidence="6" id="KW-0256">Endoplasmic reticulum</keyword>
<dbReference type="AlphaFoldDB" id="A0A0N1ICQ7"/>
<dbReference type="GO" id="GO:0033961">
    <property type="term" value="F:cis-stilbene-oxide hydrolase activity"/>
    <property type="evidence" value="ECO:0007669"/>
    <property type="project" value="UniProtKB-UniRule"/>
</dbReference>
<dbReference type="EC" id="3.3.2.9" evidence="6"/>
<dbReference type="PRINTS" id="PR00412">
    <property type="entry name" value="EPOXHYDRLASE"/>
</dbReference>
<keyword evidence="6" id="KW-0472">Membrane</keyword>
<dbReference type="SUPFAM" id="SSF53474">
    <property type="entry name" value="alpha/beta-Hydrolases"/>
    <property type="match status" value="1"/>
</dbReference>
<evidence type="ECO:0000256" key="2">
    <source>
        <dbReference type="ARBA" id="ARBA00004111"/>
    </source>
</evidence>
<comment type="catalytic activity">
    <reaction evidence="6">
        <text>cis-stilbene oxide + H2O = (1R,2R)-hydrobenzoin</text>
        <dbReference type="Rhea" id="RHEA:23900"/>
        <dbReference type="ChEBI" id="CHEBI:15377"/>
        <dbReference type="ChEBI" id="CHEBI:50004"/>
        <dbReference type="ChEBI" id="CHEBI:50014"/>
        <dbReference type="EC" id="3.3.2.9"/>
    </reaction>
</comment>
<evidence type="ECO:0000259" key="7">
    <source>
        <dbReference type="Pfam" id="PF06441"/>
    </source>
</evidence>
<dbReference type="KEGG" id="pmac:106710429"/>
<accession>A0A0N1ICQ7</accession>
<protein>
    <recommendedName>
        <fullName evidence="6">Epoxide hydrolase</fullName>
        <ecNumber evidence="6">3.3.2.9</ecNumber>
    </recommendedName>
</protein>
<organism evidence="8 9">
    <name type="scientific">Papilio machaon</name>
    <name type="common">Old World swallowtail butterfly</name>
    <dbReference type="NCBI Taxonomy" id="76193"/>
    <lineage>
        <taxon>Eukaryota</taxon>
        <taxon>Metazoa</taxon>
        <taxon>Ecdysozoa</taxon>
        <taxon>Arthropoda</taxon>
        <taxon>Hexapoda</taxon>
        <taxon>Insecta</taxon>
        <taxon>Pterygota</taxon>
        <taxon>Neoptera</taxon>
        <taxon>Endopterygota</taxon>
        <taxon>Lepidoptera</taxon>
        <taxon>Glossata</taxon>
        <taxon>Ditrysia</taxon>
        <taxon>Papilionoidea</taxon>
        <taxon>Papilionidae</taxon>
        <taxon>Papilioninae</taxon>
        <taxon>Papilio</taxon>
    </lineage>
</organism>
<dbReference type="PANTHER" id="PTHR21661:SF35">
    <property type="entry name" value="EPOXIDE HYDROLASE"/>
    <property type="match status" value="1"/>
</dbReference>
<gene>
    <name evidence="8" type="ORF">RR48_02845</name>
</gene>
<dbReference type="InterPro" id="IPR010497">
    <property type="entry name" value="Epoxide_hydro_N"/>
</dbReference>
<evidence type="ECO:0000256" key="5">
    <source>
        <dbReference type="ARBA" id="ARBA00022801"/>
    </source>
</evidence>
<keyword evidence="9" id="KW-1185">Reference proteome</keyword>
<evidence type="ECO:0000256" key="3">
    <source>
        <dbReference type="ARBA" id="ARBA00010088"/>
    </source>
</evidence>
<dbReference type="InterPro" id="IPR016292">
    <property type="entry name" value="Epoxide_hydrolase"/>
</dbReference>
<evidence type="ECO:0000256" key="4">
    <source>
        <dbReference type="ARBA" id="ARBA00022797"/>
    </source>
</evidence>
<keyword evidence="4 6" id="KW-0058">Aromatic hydrocarbons catabolism</keyword>
<evidence type="ECO:0000256" key="6">
    <source>
        <dbReference type="PIRNR" id="PIRNR001112"/>
    </source>
</evidence>
<comment type="similarity">
    <text evidence="3 6">Belongs to the peptidase S33 family.</text>
</comment>
<dbReference type="InterPro" id="IPR000639">
    <property type="entry name" value="Epox_hydrolase-like"/>
</dbReference>
<evidence type="ECO:0000313" key="9">
    <source>
        <dbReference type="Proteomes" id="UP000053240"/>
    </source>
</evidence>
<dbReference type="InParanoid" id="A0A0N1ICQ7"/>
<dbReference type="PANTHER" id="PTHR21661">
    <property type="entry name" value="EPOXIDE HYDROLASE 1-RELATED"/>
    <property type="match status" value="1"/>
</dbReference>
<comment type="catalytic activity">
    <reaction evidence="1 6">
        <text>1-(4-methoxyphenyl)-N-methyl-N-[(3-methyloxetan-3-yl)methyl]methanamine + H2O = 2-{[(4-methoxybenzyl)(methyl)amino]methyl}-2-methylpropane-1,3-diol</text>
        <dbReference type="Rhea" id="RHEA:55764"/>
        <dbReference type="ChEBI" id="CHEBI:15377"/>
        <dbReference type="ChEBI" id="CHEBI:139161"/>
        <dbReference type="ChEBI" id="CHEBI:139164"/>
        <dbReference type="EC" id="3.3.2.9"/>
    </reaction>
</comment>
<sequence>MIEDLKKRINKHRTLTPPLEGIAFQYGFNTIELEGYLKYWAEEYPFKEREKVLNQFPQFKTNIQGLDIHFIRVKPKVPAAVTVLPLLILHGWPGSLREFYEIIPLLTQQRPDYDFVFEVIAPSMPGFGFSDRAVRPGLGPAEMAVMYRQLMHRLGFKKYYIQAGNWGSVISAAISTFYPEDVLGHHSNGGFVQTSGSMLKTILGGFFPSLIVESHLADRLYPLSWLFSYALEEYGYCHLFATKPDTIGIGLSDSPVGLAAFILEKFSTWTNRDHRFLPDGGLKSFTKEQLIDNIMFYWTSNSINSAIRIYANAYSNKNLAMDLDNFPTAVPTWVMQAKHELFYQPPSIIKSKFTNVLNYTVLDYGGHFIAFEMPQVLAADVFKAVKAFTNYHKSNEKEL</sequence>
<proteinExistence type="inferred from homology"/>
<dbReference type="GO" id="GO:0005789">
    <property type="term" value="C:endoplasmic reticulum membrane"/>
    <property type="evidence" value="ECO:0007669"/>
    <property type="project" value="UniProtKB-SubCell"/>
</dbReference>
<reference evidence="8 9" key="1">
    <citation type="journal article" date="2015" name="Nat. Commun.">
        <title>Outbred genome sequencing and CRISPR/Cas9 gene editing in butterflies.</title>
        <authorList>
            <person name="Li X."/>
            <person name="Fan D."/>
            <person name="Zhang W."/>
            <person name="Liu G."/>
            <person name="Zhang L."/>
            <person name="Zhao L."/>
            <person name="Fang X."/>
            <person name="Chen L."/>
            <person name="Dong Y."/>
            <person name="Chen Y."/>
            <person name="Ding Y."/>
            <person name="Zhao R."/>
            <person name="Feng M."/>
            <person name="Zhu Y."/>
            <person name="Feng Y."/>
            <person name="Jiang X."/>
            <person name="Zhu D."/>
            <person name="Xiang H."/>
            <person name="Feng X."/>
            <person name="Li S."/>
            <person name="Wang J."/>
            <person name="Zhang G."/>
            <person name="Kronforst M.R."/>
            <person name="Wang W."/>
        </authorList>
    </citation>
    <scope>NUCLEOTIDE SEQUENCE [LARGE SCALE GENOMIC DNA]</scope>
    <source>
        <strain evidence="8">Ya'a_city_454_Pm</strain>
        <tissue evidence="8">Whole body</tissue>
    </source>
</reference>
<dbReference type="Proteomes" id="UP000053240">
    <property type="component" value="Unassembled WGS sequence"/>
</dbReference>
<dbReference type="EMBL" id="KQ459764">
    <property type="protein sequence ID" value="KPJ20092.1"/>
    <property type="molecule type" value="Genomic_DNA"/>
</dbReference>
<feature type="domain" description="Epoxide hydrolase N-terminal" evidence="7">
    <location>
        <begin position="2"/>
        <end position="99"/>
    </location>
</feature>
<keyword evidence="5 6" id="KW-0378">Hydrolase</keyword>
<comment type="subcellular location">
    <subcellularLocation>
        <location evidence="6">Endoplasmic reticulum membrane</location>
    </subcellularLocation>
    <subcellularLocation>
        <location evidence="2">Microsome membrane</location>
        <topology evidence="2">Single-pass membrane protein</topology>
    </subcellularLocation>
</comment>
<comment type="function">
    <text evidence="6">Catalyzes juvenile hormone hydrolysis.</text>
</comment>